<accession>A0ABX2CGZ9</accession>
<organism evidence="1 2">
    <name type="scientific">Bradyrhizobium aeschynomenes</name>
    <dbReference type="NCBI Taxonomy" id="2734909"/>
    <lineage>
        <taxon>Bacteria</taxon>
        <taxon>Pseudomonadati</taxon>
        <taxon>Pseudomonadota</taxon>
        <taxon>Alphaproteobacteria</taxon>
        <taxon>Hyphomicrobiales</taxon>
        <taxon>Nitrobacteraceae</taxon>
        <taxon>Bradyrhizobium</taxon>
    </lineage>
</organism>
<dbReference type="Proteomes" id="UP000886476">
    <property type="component" value="Unassembled WGS sequence"/>
</dbReference>
<comment type="caution">
    <text evidence="1">The sequence shown here is derived from an EMBL/GenBank/DDBJ whole genome shotgun (WGS) entry which is preliminary data.</text>
</comment>
<evidence type="ECO:0000313" key="1">
    <source>
        <dbReference type="EMBL" id="NPU66552.1"/>
    </source>
</evidence>
<dbReference type="EMBL" id="JABFDN010000004">
    <property type="protein sequence ID" value="NPU66552.1"/>
    <property type="molecule type" value="Genomic_DNA"/>
</dbReference>
<proteinExistence type="predicted"/>
<reference evidence="1" key="1">
    <citation type="submission" date="2020-05" db="EMBL/GenBank/DDBJ databases">
        <title>Nod-independent and nitrogen-fixing Bradyrhizobium aeschynomene sp. nov. isolated from nodules of Aeschynomene indica.</title>
        <authorList>
            <person name="Zhang Z."/>
        </authorList>
    </citation>
    <scope>NUCLEOTIDE SEQUENCE</scope>
    <source>
        <strain evidence="1">83012</strain>
    </source>
</reference>
<evidence type="ECO:0000313" key="2">
    <source>
        <dbReference type="Proteomes" id="UP000886476"/>
    </source>
</evidence>
<sequence>MQIYRRMARRDLDQGTRRALARHMRGVAEQGVHDPGRLTVCGLSYLRQLDRQRDRERS</sequence>
<protein>
    <submittedName>
        <fullName evidence="1">Uncharacterized protein</fullName>
    </submittedName>
</protein>
<dbReference type="RefSeq" id="WP_172111615.1">
    <property type="nucleotide sequence ID" value="NZ_JABFDM010000007.1"/>
</dbReference>
<gene>
    <name evidence="1" type="ORF">HL667_16225</name>
</gene>
<name>A0ABX2CGZ9_9BRAD</name>
<keyword evidence="2" id="KW-1185">Reference proteome</keyword>